<dbReference type="EMBL" id="LAZR01023349">
    <property type="protein sequence ID" value="KKL78801.1"/>
    <property type="molecule type" value="Genomic_DNA"/>
</dbReference>
<comment type="caution">
    <text evidence="2">The sequence shown here is derived from an EMBL/GenBank/DDBJ whole genome shotgun (WGS) entry which is preliminary data.</text>
</comment>
<evidence type="ECO:0000256" key="1">
    <source>
        <dbReference type="SAM" id="MobiDB-lite"/>
    </source>
</evidence>
<name>A0A0F9FK14_9ZZZZ</name>
<dbReference type="AlphaFoldDB" id="A0A0F9FK14"/>
<feature type="non-terminal residue" evidence="2">
    <location>
        <position position="1"/>
    </location>
</feature>
<feature type="region of interest" description="Disordered" evidence="1">
    <location>
        <begin position="21"/>
        <end position="60"/>
    </location>
</feature>
<protein>
    <submittedName>
        <fullName evidence="2">Uncharacterized protein</fullName>
    </submittedName>
</protein>
<proteinExistence type="predicted"/>
<reference evidence="2" key="1">
    <citation type="journal article" date="2015" name="Nature">
        <title>Complex archaea that bridge the gap between prokaryotes and eukaryotes.</title>
        <authorList>
            <person name="Spang A."/>
            <person name="Saw J.H."/>
            <person name="Jorgensen S.L."/>
            <person name="Zaremba-Niedzwiedzka K."/>
            <person name="Martijn J."/>
            <person name="Lind A.E."/>
            <person name="van Eijk R."/>
            <person name="Schleper C."/>
            <person name="Guy L."/>
            <person name="Ettema T.J."/>
        </authorList>
    </citation>
    <scope>NUCLEOTIDE SEQUENCE</scope>
</reference>
<accession>A0A0F9FK14</accession>
<sequence>HVKEFWHEAPDATARKALAALSPREGAEQQEEVMPDDSAGAIEDGRSQPDVAAPADRTSVEARSEAVEYIKRDGLVREAHPQAGINKVARGAQSEAAQPFTWAFVDPAVSNELRNIVAGISMGPDARSILLTLADNLEREAKVSHPLVGGTKWRNTSEQMPAEKLPVLVDGGMAMWRDGVWYTGMEEPWFQRPIEWTVRRWAPITAALNRLSADPQEKKDAI</sequence>
<organism evidence="2">
    <name type="scientific">marine sediment metagenome</name>
    <dbReference type="NCBI Taxonomy" id="412755"/>
    <lineage>
        <taxon>unclassified sequences</taxon>
        <taxon>metagenomes</taxon>
        <taxon>ecological metagenomes</taxon>
    </lineage>
</organism>
<gene>
    <name evidence="2" type="ORF">LCGC14_2021280</name>
</gene>
<evidence type="ECO:0000313" key="2">
    <source>
        <dbReference type="EMBL" id="KKL78801.1"/>
    </source>
</evidence>